<keyword evidence="3" id="KW-0539">Nucleus</keyword>
<sequence length="254" mass="29853">MPPQEEEEEEEGKEEKEDKQEKKEQDEEKVPAPKRRRKTKANRIAEAMEKDEEEREPKGVVYLGHIPHGFCEPEMKTYFSQFGEVTRFRLSRSKKTGGSKGYGFIEFRQESVAKIVAQTMNKYLISDKSLVCEFLPKEKCHPKMFKSWRVVREDKRIERRDKERENQNDRPTVEVNGQVVPQLTEKQARRQFSSKRKLKDRLKLLDIDYDINEVLSGAEEAEAEAQELEPQEPEPEESQGKKRPKKKRRSAKAA</sequence>
<dbReference type="SMART" id="SM00360">
    <property type="entry name" value="RRM"/>
    <property type="match status" value="1"/>
</dbReference>
<dbReference type="AlphaFoldDB" id="A0AA36JJH2"/>
<dbReference type="InterPro" id="IPR035979">
    <property type="entry name" value="RBD_domain_sf"/>
</dbReference>
<feature type="compositionally biased region" description="Acidic residues" evidence="5">
    <location>
        <begin position="1"/>
        <end position="12"/>
    </location>
</feature>
<feature type="compositionally biased region" description="Acidic residues" evidence="5">
    <location>
        <begin position="219"/>
        <end position="237"/>
    </location>
</feature>
<proteinExistence type="predicted"/>
<feature type="region of interest" description="Disordered" evidence="5">
    <location>
        <begin position="218"/>
        <end position="254"/>
    </location>
</feature>
<evidence type="ECO:0000313" key="7">
    <source>
        <dbReference type="EMBL" id="CAJ1406751.1"/>
    </source>
</evidence>
<keyword evidence="2 4" id="KW-0694">RNA-binding</keyword>
<feature type="region of interest" description="Disordered" evidence="5">
    <location>
        <begin position="1"/>
        <end position="55"/>
    </location>
</feature>
<keyword evidence="8" id="KW-1185">Reference proteome</keyword>
<evidence type="ECO:0000256" key="2">
    <source>
        <dbReference type="ARBA" id="ARBA00022884"/>
    </source>
</evidence>
<dbReference type="GO" id="GO:0005730">
    <property type="term" value="C:nucleolus"/>
    <property type="evidence" value="ECO:0007669"/>
    <property type="project" value="UniProtKB-SubCell"/>
</dbReference>
<feature type="compositionally biased region" description="Basic residues" evidence="5">
    <location>
        <begin position="32"/>
        <end position="41"/>
    </location>
</feature>
<reference evidence="7" key="1">
    <citation type="submission" date="2023-08" db="EMBL/GenBank/DDBJ databases">
        <authorList>
            <person name="Chen Y."/>
            <person name="Shah S."/>
            <person name="Dougan E. K."/>
            <person name="Thang M."/>
            <person name="Chan C."/>
        </authorList>
    </citation>
    <scope>NUCLEOTIDE SEQUENCE</scope>
</reference>
<dbReference type="Pfam" id="PF00076">
    <property type="entry name" value="RRM_1"/>
    <property type="match status" value="1"/>
</dbReference>
<feature type="region of interest" description="Disordered" evidence="5">
    <location>
        <begin position="159"/>
        <end position="192"/>
    </location>
</feature>
<evidence type="ECO:0000256" key="5">
    <source>
        <dbReference type="SAM" id="MobiDB-lite"/>
    </source>
</evidence>
<feature type="compositionally biased region" description="Basic and acidic residues" evidence="5">
    <location>
        <begin position="13"/>
        <end position="31"/>
    </location>
</feature>
<dbReference type="SUPFAM" id="SSF54928">
    <property type="entry name" value="RNA-binding domain, RBD"/>
    <property type="match status" value="1"/>
</dbReference>
<feature type="domain" description="RRM" evidence="6">
    <location>
        <begin position="59"/>
        <end position="137"/>
    </location>
</feature>
<evidence type="ECO:0000256" key="3">
    <source>
        <dbReference type="ARBA" id="ARBA00023242"/>
    </source>
</evidence>
<dbReference type="Proteomes" id="UP001178507">
    <property type="component" value="Unassembled WGS sequence"/>
</dbReference>
<feature type="compositionally biased region" description="Basic residues" evidence="5">
    <location>
        <begin position="241"/>
        <end position="254"/>
    </location>
</feature>
<dbReference type="InterPro" id="IPR012677">
    <property type="entry name" value="Nucleotide-bd_a/b_plait_sf"/>
</dbReference>
<feature type="compositionally biased region" description="Basic and acidic residues" evidence="5">
    <location>
        <begin position="159"/>
        <end position="172"/>
    </location>
</feature>
<accession>A0AA36JJH2</accession>
<dbReference type="PANTHER" id="PTHR46754">
    <property type="entry name" value="MKI67 FHA DOMAIN-INTERACTING NUCLEOLAR PHOSPHOPROTEIN"/>
    <property type="match status" value="1"/>
</dbReference>
<dbReference type="GO" id="GO:0003723">
    <property type="term" value="F:RNA binding"/>
    <property type="evidence" value="ECO:0007669"/>
    <property type="project" value="UniProtKB-UniRule"/>
</dbReference>
<name>A0AA36JJH2_9DINO</name>
<dbReference type="InterPro" id="IPR000504">
    <property type="entry name" value="RRM_dom"/>
</dbReference>
<dbReference type="Gene3D" id="3.30.70.330">
    <property type="match status" value="1"/>
</dbReference>
<evidence type="ECO:0000256" key="1">
    <source>
        <dbReference type="ARBA" id="ARBA00004604"/>
    </source>
</evidence>
<comment type="caution">
    <text evidence="7">The sequence shown here is derived from an EMBL/GenBank/DDBJ whole genome shotgun (WGS) entry which is preliminary data.</text>
</comment>
<organism evidence="7 8">
    <name type="scientific">Effrenium voratum</name>
    <dbReference type="NCBI Taxonomy" id="2562239"/>
    <lineage>
        <taxon>Eukaryota</taxon>
        <taxon>Sar</taxon>
        <taxon>Alveolata</taxon>
        <taxon>Dinophyceae</taxon>
        <taxon>Suessiales</taxon>
        <taxon>Symbiodiniaceae</taxon>
        <taxon>Effrenium</taxon>
    </lineage>
</organism>
<evidence type="ECO:0000313" key="8">
    <source>
        <dbReference type="Proteomes" id="UP001178507"/>
    </source>
</evidence>
<comment type="subcellular location">
    <subcellularLocation>
        <location evidence="1">Nucleus</location>
        <location evidence="1">Nucleolus</location>
    </subcellularLocation>
</comment>
<dbReference type="EMBL" id="CAUJNA010003645">
    <property type="protein sequence ID" value="CAJ1406751.1"/>
    <property type="molecule type" value="Genomic_DNA"/>
</dbReference>
<gene>
    <name evidence="7" type="ORF">EVOR1521_LOCUS28632</name>
</gene>
<evidence type="ECO:0000256" key="4">
    <source>
        <dbReference type="PROSITE-ProRule" id="PRU00176"/>
    </source>
</evidence>
<evidence type="ECO:0000259" key="6">
    <source>
        <dbReference type="PROSITE" id="PS50102"/>
    </source>
</evidence>
<dbReference type="CDD" id="cd12307">
    <property type="entry name" value="RRM_NIFK_like"/>
    <property type="match status" value="1"/>
</dbReference>
<dbReference type="PROSITE" id="PS50102">
    <property type="entry name" value="RRM"/>
    <property type="match status" value="1"/>
</dbReference>
<protein>
    <recommendedName>
        <fullName evidence="6">RRM domain-containing protein</fullName>
    </recommendedName>
</protein>